<keyword evidence="5 6" id="KW-0472">Membrane</keyword>
<evidence type="ECO:0000256" key="1">
    <source>
        <dbReference type="ARBA" id="ARBA00004651"/>
    </source>
</evidence>
<dbReference type="PANTHER" id="PTHR43370:SF1">
    <property type="entry name" value="GUANOSINE ABC TRANSPORTER PERMEASE PROTEIN NUPQ"/>
    <property type="match status" value="1"/>
</dbReference>
<dbReference type="GO" id="GO:0022857">
    <property type="term" value="F:transmembrane transporter activity"/>
    <property type="evidence" value="ECO:0007669"/>
    <property type="project" value="InterPro"/>
</dbReference>
<reference evidence="8" key="1">
    <citation type="submission" date="2016-10" db="EMBL/GenBank/DDBJ databases">
        <authorList>
            <person name="Varghese N."/>
            <person name="Submissions S."/>
        </authorList>
    </citation>
    <scope>NUCLEOTIDE SEQUENCE [LARGE SCALE GENOMIC DNA]</scope>
    <source>
        <strain evidence="8">NLAE-zl-G277</strain>
    </source>
</reference>
<keyword evidence="3 6" id="KW-0812">Transmembrane</keyword>
<proteinExistence type="predicted"/>
<organism evidence="7 8">
    <name type="scientific">Enterocloster lavalensis</name>
    <dbReference type="NCBI Taxonomy" id="460384"/>
    <lineage>
        <taxon>Bacteria</taxon>
        <taxon>Bacillati</taxon>
        <taxon>Bacillota</taxon>
        <taxon>Clostridia</taxon>
        <taxon>Lachnospirales</taxon>
        <taxon>Lachnospiraceae</taxon>
        <taxon>Enterocloster</taxon>
    </lineage>
</organism>
<feature type="transmembrane region" description="Helical" evidence="6">
    <location>
        <begin position="61"/>
        <end position="82"/>
    </location>
</feature>
<keyword evidence="4 6" id="KW-1133">Transmembrane helix</keyword>
<comment type="subcellular location">
    <subcellularLocation>
        <location evidence="1">Cell membrane</location>
        <topology evidence="1">Multi-pass membrane protein</topology>
    </subcellularLocation>
</comment>
<keyword evidence="8" id="KW-1185">Reference proteome</keyword>
<dbReference type="AlphaFoldDB" id="A0A1I0HSR3"/>
<feature type="transmembrane region" description="Helical" evidence="6">
    <location>
        <begin position="89"/>
        <end position="111"/>
    </location>
</feature>
<feature type="transmembrane region" description="Helical" evidence="6">
    <location>
        <begin position="193"/>
        <end position="212"/>
    </location>
</feature>
<evidence type="ECO:0000256" key="3">
    <source>
        <dbReference type="ARBA" id="ARBA00022692"/>
    </source>
</evidence>
<dbReference type="InterPro" id="IPR001851">
    <property type="entry name" value="ABC_transp_permease"/>
</dbReference>
<dbReference type="Pfam" id="PF02653">
    <property type="entry name" value="BPD_transp_2"/>
    <property type="match status" value="1"/>
</dbReference>
<feature type="transmembrane region" description="Helical" evidence="6">
    <location>
        <begin position="146"/>
        <end position="163"/>
    </location>
</feature>
<evidence type="ECO:0000256" key="2">
    <source>
        <dbReference type="ARBA" id="ARBA00022475"/>
    </source>
</evidence>
<dbReference type="CDD" id="cd06580">
    <property type="entry name" value="TM_PBP1_transp_TpRbsC_like"/>
    <property type="match status" value="1"/>
</dbReference>
<dbReference type="EMBL" id="FOIM01000017">
    <property type="protein sequence ID" value="SET86272.1"/>
    <property type="molecule type" value="Genomic_DNA"/>
</dbReference>
<protein>
    <submittedName>
        <fullName evidence="7">Nucleoside ABC transporter membrane protein</fullName>
    </submittedName>
</protein>
<name>A0A1I0HSR3_9FIRM</name>
<sequence length="303" mass="31880">MDMLNSFVALTFQLSVPIVLGALCGTIAERGGIILLGVEGMMLLGAFAGVAGAWFTGSALAGALCSVVVGILTGWLYGLFCLKWKAQQSVVGVGVNLFASGATAVLLKAIWQAEGMSESVASIPNITVPVLNKIPVIGGLFKSQSPYLYLTILIVAAVWIFFYKTKYGVRYRAIGDQPFAVQSCGVNVNRYRYIAMMVSGALAGLAGSYLSISQNNLFVVDMTAGRGFMGLAANIFGGWNPIGSMGAGLVFAVAQAGRFYLNDSAIQIPSQIIQMLPYVVTLVILLIVGKKAKGPESLGKLVD</sequence>
<dbReference type="RefSeq" id="WP_092365778.1">
    <property type="nucleotide sequence ID" value="NZ_CAJJSN010000005.1"/>
</dbReference>
<evidence type="ECO:0000256" key="6">
    <source>
        <dbReference type="SAM" id="Phobius"/>
    </source>
</evidence>
<evidence type="ECO:0000256" key="4">
    <source>
        <dbReference type="ARBA" id="ARBA00022989"/>
    </source>
</evidence>
<accession>A0A1I0HSR3</accession>
<evidence type="ECO:0000256" key="5">
    <source>
        <dbReference type="ARBA" id="ARBA00023136"/>
    </source>
</evidence>
<dbReference type="Proteomes" id="UP000198508">
    <property type="component" value="Unassembled WGS sequence"/>
</dbReference>
<evidence type="ECO:0000313" key="8">
    <source>
        <dbReference type="Proteomes" id="UP000198508"/>
    </source>
</evidence>
<dbReference type="STRING" id="460384.SAMN05216313_11745"/>
<dbReference type="PANTHER" id="PTHR43370">
    <property type="entry name" value="SUGAR ABC TRANSPORTER INTEGRAL MEMBRANE PROTEIN-RELATED"/>
    <property type="match status" value="1"/>
</dbReference>
<feature type="transmembrane region" description="Helical" evidence="6">
    <location>
        <begin position="33"/>
        <end position="55"/>
    </location>
</feature>
<feature type="transmembrane region" description="Helical" evidence="6">
    <location>
        <begin position="6"/>
        <end position="26"/>
    </location>
</feature>
<keyword evidence="2" id="KW-1003">Cell membrane</keyword>
<evidence type="ECO:0000313" key="7">
    <source>
        <dbReference type="EMBL" id="SET86272.1"/>
    </source>
</evidence>
<gene>
    <name evidence="7" type="ORF">SAMN05216313_11745</name>
</gene>
<dbReference type="GO" id="GO:0005886">
    <property type="term" value="C:plasma membrane"/>
    <property type="evidence" value="ECO:0007669"/>
    <property type="project" value="UniProtKB-SubCell"/>
</dbReference>
<feature type="transmembrane region" description="Helical" evidence="6">
    <location>
        <begin position="268"/>
        <end position="288"/>
    </location>
</feature>